<name>A0A8S4S0N4_9NEOP</name>
<keyword evidence="2" id="KW-1185">Reference proteome</keyword>
<organism evidence="1 2">
    <name type="scientific">Pararge aegeria aegeria</name>
    <dbReference type="NCBI Taxonomy" id="348720"/>
    <lineage>
        <taxon>Eukaryota</taxon>
        <taxon>Metazoa</taxon>
        <taxon>Ecdysozoa</taxon>
        <taxon>Arthropoda</taxon>
        <taxon>Hexapoda</taxon>
        <taxon>Insecta</taxon>
        <taxon>Pterygota</taxon>
        <taxon>Neoptera</taxon>
        <taxon>Endopterygota</taxon>
        <taxon>Lepidoptera</taxon>
        <taxon>Glossata</taxon>
        <taxon>Ditrysia</taxon>
        <taxon>Papilionoidea</taxon>
        <taxon>Nymphalidae</taxon>
        <taxon>Satyrinae</taxon>
        <taxon>Satyrini</taxon>
        <taxon>Parargina</taxon>
        <taxon>Pararge</taxon>
    </lineage>
</organism>
<gene>
    <name evidence="1" type="primary">jg15657</name>
    <name evidence="1" type="ORF">PAEG_LOCUS17897</name>
</gene>
<dbReference type="OrthoDB" id="407509at2759"/>
<evidence type="ECO:0000313" key="1">
    <source>
        <dbReference type="EMBL" id="CAH2241460.1"/>
    </source>
</evidence>
<dbReference type="PANTHER" id="PTHR19446">
    <property type="entry name" value="REVERSE TRANSCRIPTASES"/>
    <property type="match status" value="1"/>
</dbReference>
<protein>
    <submittedName>
        <fullName evidence="1">Jg15657 protein</fullName>
    </submittedName>
</protein>
<dbReference type="Proteomes" id="UP000838756">
    <property type="component" value="Unassembled WGS sequence"/>
</dbReference>
<dbReference type="AlphaFoldDB" id="A0A8S4S0N4"/>
<reference evidence="1" key="1">
    <citation type="submission" date="2022-03" db="EMBL/GenBank/DDBJ databases">
        <authorList>
            <person name="Lindestad O."/>
        </authorList>
    </citation>
    <scope>NUCLEOTIDE SEQUENCE</scope>
</reference>
<sequence length="161" mass="18641">MGIIIIIITLTHYRPTTEHGSPPTMRRDRSPLRWSSADWWTHLFEQLRNNKAPGDDGITAELLRAGVNPILNKLKHMFNTIIKTGITPNAWSRDVTALFFKKEEQSLLKNYRPTSLLSHVYKLFSRVITNRFARSLDEFQPTEQAFERASVPWTTYIPCGK</sequence>
<dbReference type="EMBL" id="CAKXAJ010025576">
    <property type="protein sequence ID" value="CAH2241460.1"/>
    <property type="molecule type" value="Genomic_DNA"/>
</dbReference>
<comment type="caution">
    <text evidence="1">The sequence shown here is derived from an EMBL/GenBank/DDBJ whole genome shotgun (WGS) entry which is preliminary data.</text>
</comment>
<proteinExistence type="predicted"/>
<evidence type="ECO:0000313" key="2">
    <source>
        <dbReference type="Proteomes" id="UP000838756"/>
    </source>
</evidence>
<accession>A0A8S4S0N4</accession>